<accession>A0A444I332</accession>
<dbReference type="Gene3D" id="3.40.50.2300">
    <property type="match status" value="1"/>
</dbReference>
<evidence type="ECO:0000256" key="2">
    <source>
        <dbReference type="ARBA" id="ARBA00023015"/>
    </source>
</evidence>
<protein>
    <submittedName>
        <fullName evidence="6">Response regulator</fullName>
    </submittedName>
</protein>
<dbReference type="Proteomes" id="UP000283817">
    <property type="component" value="Unassembled WGS sequence"/>
</dbReference>
<dbReference type="EMBL" id="SBHX01000028">
    <property type="protein sequence ID" value="RWX31843.1"/>
    <property type="molecule type" value="Genomic_DNA"/>
</dbReference>
<dbReference type="PANTHER" id="PTHR44591">
    <property type="entry name" value="STRESS RESPONSE REGULATOR PROTEIN 1"/>
    <property type="match status" value="1"/>
</dbReference>
<evidence type="ECO:0000313" key="7">
    <source>
        <dbReference type="Proteomes" id="UP000283817"/>
    </source>
</evidence>
<dbReference type="Pfam" id="PF00072">
    <property type="entry name" value="Response_reg"/>
    <property type="match status" value="1"/>
</dbReference>
<feature type="domain" description="Response regulatory" evidence="5">
    <location>
        <begin position="4"/>
        <end position="117"/>
    </location>
</feature>
<dbReference type="SUPFAM" id="SSF52172">
    <property type="entry name" value="CheY-like"/>
    <property type="match status" value="1"/>
</dbReference>
<reference evidence="6 7" key="1">
    <citation type="submission" date="2019-01" db="EMBL/GenBank/DDBJ databases">
        <title>RHIZO-ID as a novel technology for direct rhizobia identification.</title>
        <authorList>
            <person name="De Meyer S.E."/>
        </authorList>
    </citation>
    <scope>NUCLEOTIDE SEQUENCE [LARGE SCALE GENOMIC DNA]</scope>
    <source>
        <strain evidence="6 7">WSM448</strain>
    </source>
</reference>
<evidence type="ECO:0000313" key="6">
    <source>
        <dbReference type="EMBL" id="RWX31843.1"/>
    </source>
</evidence>
<sequence>MKVKVLVVEDEPLLLVFAVDIVEDAGFEAIEASCAADAIIMLETIPGIRILFTDIDMPGAMNGLVLAGVVRNRWPPIEILIVSGMQMPTVAQLPERAAFFSKPYDARKITETLARMAA</sequence>
<dbReference type="AlphaFoldDB" id="A0A444I332"/>
<dbReference type="SMART" id="SM00448">
    <property type="entry name" value="REC"/>
    <property type="match status" value="1"/>
</dbReference>
<keyword evidence="1 4" id="KW-0597">Phosphoprotein</keyword>
<name>A0A444I332_RHILE</name>
<dbReference type="GO" id="GO:0000160">
    <property type="term" value="P:phosphorelay signal transduction system"/>
    <property type="evidence" value="ECO:0007669"/>
    <property type="project" value="InterPro"/>
</dbReference>
<keyword evidence="3" id="KW-0804">Transcription</keyword>
<organism evidence="6 7">
    <name type="scientific">Rhizobium leguminosarum</name>
    <dbReference type="NCBI Taxonomy" id="384"/>
    <lineage>
        <taxon>Bacteria</taxon>
        <taxon>Pseudomonadati</taxon>
        <taxon>Pseudomonadota</taxon>
        <taxon>Alphaproteobacteria</taxon>
        <taxon>Hyphomicrobiales</taxon>
        <taxon>Rhizobiaceae</taxon>
        <taxon>Rhizobium/Agrobacterium group</taxon>
        <taxon>Rhizobium</taxon>
    </lineage>
</organism>
<keyword evidence="2" id="KW-0805">Transcription regulation</keyword>
<evidence type="ECO:0000256" key="3">
    <source>
        <dbReference type="ARBA" id="ARBA00023163"/>
    </source>
</evidence>
<dbReference type="InterPro" id="IPR001789">
    <property type="entry name" value="Sig_transdc_resp-reg_receiver"/>
</dbReference>
<dbReference type="RefSeq" id="WP_128410604.1">
    <property type="nucleotide sequence ID" value="NZ_SBHX01000028.1"/>
</dbReference>
<dbReference type="PROSITE" id="PS50110">
    <property type="entry name" value="RESPONSE_REGULATORY"/>
    <property type="match status" value="1"/>
</dbReference>
<dbReference type="PANTHER" id="PTHR44591:SF3">
    <property type="entry name" value="RESPONSE REGULATORY DOMAIN-CONTAINING PROTEIN"/>
    <property type="match status" value="1"/>
</dbReference>
<proteinExistence type="predicted"/>
<dbReference type="InterPro" id="IPR011006">
    <property type="entry name" value="CheY-like_superfamily"/>
</dbReference>
<dbReference type="InterPro" id="IPR050595">
    <property type="entry name" value="Bact_response_regulator"/>
</dbReference>
<feature type="modified residue" description="4-aspartylphosphate" evidence="4">
    <location>
        <position position="54"/>
    </location>
</feature>
<evidence type="ECO:0000256" key="1">
    <source>
        <dbReference type="ARBA" id="ARBA00022553"/>
    </source>
</evidence>
<evidence type="ECO:0000259" key="5">
    <source>
        <dbReference type="PROSITE" id="PS50110"/>
    </source>
</evidence>
<gene>
    <name evidence="6" type="ORF">EHI47_12215</name>
</gene>
<evidence type="ECO:0000256" key="4">
    <source>
        <dbReference type="PROSITE-ProRule" id="PRU00169"/>
    </source>
</evidence>
<comment type="caution">
    <text evidence="6">The sequence shown here is derived from an EMBL/GenBank/DDBJ whole genome shotgun (WGS) entry which is preliminary data.</text>
</comment>